<feature type="region of interest" description="Disordered" evidence="1">
    <location>
        <begin position="177"/>
        <end position="198"/>
    </location>
</feature>
<dbReference type="EMBL" id="JBFXLQ010000041">
    <property type="protein sequence ID" value="KAL2864314.1"/>
    <property type="molecule type" value="Genomic_DNA"/>
</dbReference>
<comment type="caution">
    <text evidence="2">The sequence shown here is derived from an EMBL/GenBank/DDBJ whole genome shotgun (WGS) entry which is preliminary data.</text>
</comment>
<reference evidence="2 3" key="1">
    <citation type="submission" date="2024-07" db="EMBL/GenBank/DDBJ databases">
        <title>Section-level genome sequencing and comparative genomics of Aspergillus sections Usti and Cavernicolus.</title>
        <authorList>
            <consortium name="Lawrence Berkeley National Laboratory"/>
            <person name="Nybo J.L."/>
            <person name="Vesth T.C."/>
            <person name="Theobald S."/>
            <person name="Frisvad J.C."/>
            <person name="Larsen T.O."/>
            <person name="Kjaerboelling I."/>
            <person name="Rothschild-Mancinelli K."/>
            <person name="Lyhne E.K."/>
            <person name="Kogle M.E."/>
            <person name="Barry K."/>
            <person name="Clum A."/>
            <person name="Na H."/>
            <person name="Ledsgaard L."/>
            <person name="Lin J."/>
            <person name="Lipzen A."/>
            <person name="Kuo A."/>
            <person name="Riley R."/>
            <person name="Mondo S."/>
            <person name="Labutti K."/>
            <person name="Haridas S."/>
            <person name="Pangalinan J."/>
            <person name="Salamov A.A."/>
            <person name="Simmons B.A."/>
            <person name="Magnuson J.K."/>
            <person name="Chen J."/>
            <person name="Drula E."/>
            <person name="Henrissat B."/>
            <person name="Wiebenga A."/>
            <person name="Lubbers R.J."/>
            <person name="Gomes A.C."/>
            <person name="Macurrencykelacurrency M.R."/>
            <person name="Stajich J."/>
            <person name="Grigoriev I.V."/>
            <person name="Mortensen U.H."/>
            <person name="De Vries R.P."/>
            <person name="Baker S.E."/>
            <person name="Andersen M.R."/>
        </authorList>
    </citation>
    <scope>NUCLEOTIDE SEQUENCE [LARGE SCALE GENOMIC DNA]</scope>
    <source>
        <strain evidence="2 3">CBS 449.75</strain>
    </source>
</reference>
<keyword evidence="3" id="KW-1185">Reference proteome</keyword>
<gene>
    <name evidence="2" type="ORF">BJX67DRAFT_383789</name>
</gene>
<organism evidence="2 3">
    <name type="scientific">Aspergillus lucknowensis</name>
    <dbReference type="NCBI Taxonomy" id="176173"/>
    <lineage>
        <taxon>Eukaryota</taxon>
        <taxon>Fungi</taxon>
        <taxon>Dikarya</taxon>
        <taxon>Ascomycota</taxon>
        <taxon>Pezizomycotina</taxon>
        <taxon>Eurotiomycetes</taxon>
        <taxon>Eurotiomycetidae</taxon>
        <taxon>Eurotiales</taxon>
        <taxon>Aspergillaceae</taxon>
        <taxon>Aspergillus</taxon>
        <taxon>Aspergillus subgen. Nidulantes</taxon>
    </lineage>
</organism>
<dbReference type="Proteomes" id="UP001610432">
    <property type="component" value="Unassembled WGS sequence"/>
</dbReference>
<dbReference type="GeneID" id="98148597"/>
<dbReference type="RefSeq" id="XP_070883293.1">
    <property type="nucleotide sequence ID" value="XM_071033525.1"/>
</dbReference>
<feature type="region of interest" description="Disordered" evidence="1">
    <location>
        <begin position="1"/>
        <end position="92"/>
    </location>
</feature>
<protein>
    <submittedName>
        <fullName evidence="2">Uncharacterized protein</fullName>
    </submittedName>
</protein>
<name>A0ABR4LJL7_9EURO</name>
<proteinExistence type="predicted"/>
<feature type="compositionally biased region" description="Low complexity" evidence="1">
    <location>
        <begin position="1"/>
        <end position="20"/>
    </location>
</feature>
<accession>A0ABR4LJL7</accession>
<feature type="compositionally biased region" description="Low complexity" evidence="1">
    <location>
        <begin position="70"/>
        <end position="90"/>
    </location>
</feature>
<evidence type="ECO:0000256" key="1">
    <source>
        <dbReference type="SAM" id="MobiDB-lite"/>
    </source>
</evidence>
<sequence length="344" mass="37656">MSVDTTSNQNTTQCTCSQTNPAQETPLEETPSRDAPAEEEDDGEPDERRRIPRRGRDRRPIPIRPRRIPRAVSRYSSRSVSPGRSRSPPGIQELVSSYNDLFPAIESTGDPTPALQDRFVILDPFNREAYIATHPASPFDFSYWLPLLSQGSPDTWYSISTPEATISASVSRVLSAPPRPSFRPLSDPRPVGLKVPRLSASTPLRPSTLTHVKADAGTTQQPRATLIYLSIQQSITGYDTSRNGRWVSPGRDRLPDLAGRSATGQNIYRVVRTGSREEAAAQAFYHAGGNRWSTIFTCVVVGGKGGLSGRAVALDADGYERVASLEDLIESDGVGQDGKIKVFY</sequence>
<evidence type="ECO:0000313" key="3">
    <source>
        <dbReference type="Proteomes" id="UP001610432"/>
    </source>
</evidence>
<evidence type="ECO:0000313" key="2">
    <source>
        <dbReference type="EMBL" id="KAL2864314.1"/>
    </source>
</evidence>